<gene>
    <name evidence="2" type="ORF">L2X98_33280</name>
</gene>
<proteinExistence type="predicted"/>
<protein>
    <submittedName>
        <fullName evidence="2">Uncharacterized protein</fullName>
    </submittedName>
</protein>
<evidence type="ECO:0000256" key="1">
    <source>
        <dbReference type="SAM" id="MobiDB-lite"/>
    </source>
</evidence>
<evidence type="ECO:0000313" key="3">
    <source>
        <dbReference type="Proteomes" id="UP001054811"/>
    </source>
</evidence>
<reference evidence="2" key="1">
    <citation type="submission" date="2022-01" db="EMBL/GenBank/DDBJ databases">
        <title>Microbacterium eymi and Microbacterium rhizovicinus sp. nov., isolated from the rhizospheric soil of Elymus tsukushiensis, a plant native to the Dokdo Islands, Republic of Korea.</title>
        <authorList>
            <person name="Hwang Y.J."/>
        </authorList>
    </citation>
    <scope>NUCLEOTIDE SEQUENCE</scope>
    <source>
        <strain evidence="2">KUDC0405</strain>
    </source>
</reference>
<name>A0ABY5NJ28_9MICO</name>
<dbReference type="EMBL" id="CP091139">
    <property type="protein sequence ID" value="UUT35129.1"/>
    <property type="molecule type" value="Genomic_DNA"/>
</dbReference>
<dbReference type="Proteomes" id="UP001054811">
    <property type="component" value="Chromosome"/>
</dbReference>
<feature type="compositionally biased region" description="Basic and acidic residues" evidence="1">
    <location>
        <begin position="31"/>
        <end position="47"/>
    </location>
</feature>
<accession>A0ABY5NJ28</accession>
<dbReference type="RefSeq" id="WP_259611680.1">
    <property type="nucleotide sequence ID" value="NZ_CP091139.2"/>
</dbReference>
<evidence type="ECO:0000313" key="2">
    <source>
        <dbReference type="EMBL" id="UUT35129.1"/>
    </source>
</evidence>
<keyword evidence="3" id="KW-1185">Reference proteome</keyword>
<organism evidence="2 3">
    <name type="scientific">Microbacterium elymi</name>
    <dbReference type="NCBI Taxonomy" id="2909587"/>
    <lineage>
        <taxon>Bacteria</taxon>
        <taxon>Bacillati</taxon>
        <taxon>Actinomycetota</taxon>
        <taxon>Actinomycetes</taxon>
        <taxon>Micrococcales</taxon>
        <taxon>Microbacteriaceae</taxon>
        <taxon>Microbacterium</taxon>
    </lineage>
</organism>
<sequence>MHAEQPVDAASGRHVELWHSRLAVAGADGAPDERVSRKPGRAGDLDP</sequence>
<feature type="region of interest" description="Disordered" evidence="1">
    <location>
        <begin position="27"/>
        <end position="47"/>
    </location>
</feature>